<keyword evidence="6 8" id="KW-1133">Transmembrane helix</keyword>
<evidence type="ECO:0000313" key="9">
    <source>
        <dbReference type="EMBL" id="GLC27604.1"/>
    </source>
</evidence>
<dbReference type="Proteomes" id="UP001161325">
    <property type="component" value="Unassembled WGS sequence"/>
</dbReference>
<evidence type="ECO:0000256" key="3">
    <source>
        <dbReference type="ARBA" id="ARBA00022475"/>
    </source>
</evidence>
<comment type="subcellular location">
    <subcellularLocation>
        <location evidence="1">Cell membrane</location>
        <topology evidence="1">Multi-pass membrane protein</topology>
    </subcellularLocation>
</comment>
<name>A0AA37Q6U0_9BACT</name>
<keyword evidence="4 8" id="KW-0812">Transmembrane</keyword>
<feature type="transmembrane region" description="Helical" evidence="8">
    <location>
        <begin position="99"/>
        <end position="122"/>
    </location>
</feature>
<evidence type="ECO:0000256" key="2">
    <source>
        <dbReference type="ARBA" id="ARBA00022448"/>
    </source>
</evidence>
<feature type="transmembrane region" description="Helical" evidence="8">
    <location>
        <begin position="63"/>
        <end position="87"/>
    </location>
</feature>
<dbReference type="PRINTS" id="PR00173">
    <property type="entry name" value="EDTRNSPORT"/>
</dbReference>
<feature type="transmembrane region" description="Helical" evidence="8">
    <location>
        <begin position="210"/>
        <end position="230"/>
    </location>
</feature>
<dbReference type="SUPFAM" id="SSF118215">
    <property type="entry name" value="Proton glutamate symport protein"/>
    <property type="match status" value="1"/>
</dbReference>
<evidence type="ECO:0000256" key="4">
    <source>
        <dbReference type="ARBA" id="ARBA00022692"/>
    </source>
</evidence>
<dbReference type="Pfam" id="PF00375">
    <property type="entry name" value="SDF"/>
    <property type="match status" value="1"/>
</dbReference>
<dbReference type="Gene3D" id="1.10.3860.10">
    <property type="entry name" value="Sodium:dicarboxylate symporter"/>
    <property type="match status" value="1"/>
</dbReference>
<dbReference type="RefSeq" id="WP_284352040.1">
    <property type="nucleotide sequence ID" value="NZ_BRXS01000006.1"/>
</dbReference>
<keyword evidence="2" id="KW-0813">Transport</keyword>
<evidence type="ECO:0000256" key="7">
    <source>
        <dbReference type="ARBA" id="ARBA00023136"/>
    </source>
</evidence>
<evidence type="ECO:0000256" key="8">
    <source>
        <dbReference type="SAM" id="Phobius"/>
    </source>
</evidence>
<dbReference type="FunFam" id="1.10.3860.10:FF:000001">
    <property type="entry name" value="C4-dicarboxylate transport protein"/>
    <property type="match status" value="1"/>
</dbReference>
<dbReference type="GO" id="GO:0015293">
    <property type="term" value="F:symporter activity"/>
    <property type="evidence" value="ECO:0007669"/>
    <property type="project" value="UniProtKB-KW"/>
</dbReference>
<keyword evidence="3" id="KW-1003">Cell membrane</keyword>
<dbReference type="AlphaFoldDB" id="A0AA37Q6U0"/>
<dbReference type="EMBL" id="BRXS01000006">
    <property type="protein sequence ID" value="GLC27604.1"/>
    <property type="molecule type" value="Genomic_DNA"/>
</dbReference>
<protein>
    <submittedName>
        <fullName evidence="9">Glutamate/aspartate:proton symporter</fullName>
    </submittedName>
</protein>
<evidence type="ECO:0000256" key="5">
    <source>
        <dbReference type="ARBA" id="ARBA00022847"/>
    </source>
</evidence>
<feature type="transmembrane region" description="Helical" evidence="8">
    <location>
        <begin position="373"/>
        <end position="396"/>
    </location>
</feature>
<feature type="transmembrane region" description="Helical" evidence="8">
    <location>
        <begin position="242"/>
        <end position="267"/>
    </location>
</feature>
<dbReference type="InterPro" id="IPR001991">
    <property type="entry name" value="Na-dicarboxylate_symporter"/>
</dbReference>
<dbReference type="PANTHER" id="PTHR42865:SF7">
    <property type="entry name" value="PROTON_GLUTAMATE-ASPARTATE SYMPORTER"/>
    <property type="match status" value="1"/>
</dbReference>
<dbReference type="GO" id="GO:0005886">
    <property type="term" value="C:plasma membrane"/>
    <property type="evidence" value="ECO:0007669"/>
    <property type="project" value="UniProtKB-SubCell"/>
</dbReference>
<reference evidence="9" key="1">
    <citation type="submission" date="2022-08" db="EMBL/GenBank/DDBJ databases">
        <title>Draft genome sequencing of Roseisolibacter agri AW1220.</title>
        <authorList>
            <person name="Tobiishi Y."/>
            <person name="Tonouchi A."/>
        </authorList>
    </citation>
    <scope>NUCLEOTIDE SEQUENCE</scope>
    <source>
        <strain evidence="9">AW1220</strain>
    </source>
</reference>
<organism evidence="9 10">
    <name type="scientific">Roseisolibacter agri</name>
    <dbReference type="NCBI Taxonomy" id="2014610"/>
    <lineage>
        <taxon>Bacteria</taxon>
        <taxon>Pseudomonadati</taxon>
        <taxon>Gemmatimonadota</taxon>
        <taxon>Gemmatimonadia</taxon>
        <taxon>Gemmatimonadales</taxon>
        <taxon>Gemmatimonadaceae</taxon>
        <taxon>Roseisolibacter</taxon>
    </lineage>
</organism>
<sequence length="448" mass="46857">MSLSTTATAPTPPAPPRTGLRRVSLTQWILISLVVGIAVGAAFPDAERAAHGGFAASDLRVLGTIFIRMIKSLIVPLLFSTLVIGIAGHGDDMKKVGRLALRSIIYFAIVTTLALAVGLIAVNLVRPGDGITLPAEAGEAAQLANKTPTVTSVLEHTVPQSFFEAAASNEVLQIVFFSILFAVGLAKVEGRPKQVMLDWCDALSQVMFKFVGLVMAYAPIGIGAAIAVTVSKSGLGVLRNLATLVLTLYGALAVFILLVLVPVALLFRIPIKKFIAAVREPALIAFSTASSEAALPRAMQAMEAFGVPRRIVAFVMPTGYSFNLDGSTLYLALASVFAAQAAGIDMPLGTQILMMLTLMLTSKGVAAVPRASLVILSGALAQFGLPLSAVAVILGVDALMDMARTSVNLVGNCLATAVMARWEGVFGEQPALAAQQATELERQEHAVV</sequence>
<evidence type="ECO:0000256" key="1">
    <source>
        <dbReference type="ARBA" id="ARBA00004651"/>
    </source>
</evidence>
<keyword evidence="7 8" id="KW-0472">Membrane</keyword>
<dbReference type="InterPro" id="IPR036458">
    <property type="entry name" value="Na:dicarbo_symporter_sf"/>
</dbReference>
<comment type="caution">
    <text evidence="9">The sequence shown here is derived from an EMBL/GenBank/DDBJ whole genome shotgun (WGS) entry which is preliminary data.</text>
</comment>
<keyword evidence="10" id="KW-1185">Reference proteome</keyword>
<keyword evidence="5" id="KW-0769">Symport</keyword>
<feature type="transmembrane region" description="Helical" evidence="8">
    <location>
        <begin position="25"/>
        <end position="43"/>
    </location>
</feature>
<proteinExistence type="predicted"/>
<evidence type="ECO:0000256" key="6">
    <source>
        <dbReference type="ARBA" id="ARBA00022989"/>
    </source>
</evidence>
<evidence type="ECO:0000313" key="10">
    <source>
        <dbReference type="Proteomes" id="UP001161325"/>
    </source>
</evidence>
<accession>A0AA37Q6U0</accession>
<feature type="transmembrane region" description="Helical" evidence="8">
    <location>
        <begin position="171"/>
        <end position="189"/>
    </location>
</feature>
<dbReference type="GO" id="GO:0006835">
    <property type="term" value="P:dicarboxylic acid transport"/>
    <property type="evidence" value="ECO:0007669"/>
    <property type="project" value="TreeGrafter"/>
</dbReference>
<dbReference type="PANTHER" id="PTHR42865">
    <property type="entry name" value="PROTON/GLUTAMATE-ASPARTATE SYMPORTER"/>
    <property type="match status" value="1"/>
</dbReference>
<gene>
    <name evidence="9" type="primary">gltP</name>
    <name evidence="9" type="ORF">rosag_41170</name>
</gene>